<dbReference type="WBParaSite" id="PEQ_0000433901-mRNA-1">
    <property type="protein sequence ID" value="PEQ_0000433901-mRNA-1"/>
    <property type="gene ID" value="PEQ_0000433901"/>
</dbReference>
<organism evidence="2 3">
    <name type="scientific">Parascaris equorum</name>
    <name type="common">Equine roundworm</name>
    <dbReference type="NCBI Taxonomy" id="6256"/>
    <lineage>
        <taxon>Eukaryota</taxon>
        <taxon>Metazoa</taxon>
        <taxon>Ecdysozoa</taxon>
        <taxon>Nematoda</taxon>
        <taxon>Chromadorea</taxon>
        <taxon>Rhabditida</taxon>
        <taxon>Spirurina</taxon>
        <taxon>Ascaridomorpha</taxon>
        <taxon>Ascaridoidea</taxon>
        <taxon>Ascarididae</taxon>
        <taxon>Parascaris</taxon>
    </lineage>
</organism>
<reference evidence="3" key="1">
    <citation type="submission" date="2022-11" db="UniProtKB">
        <authorList>
            <consortium name="WormBaseParasite"/>
        </authorList>
    </citation>
    <scope>IDENTIFICATION</scope>
</reference>
<dbReference type="InterPro" id="IPR019269">
    <property type="entry name" value="BLOC1_su2"/>
</dbReference>
<keyword evidence="2" id="KW-1185">Reference proteome</keyword>
<dbReference type="AlphaFoldDB" id="A0A914RQY2"/>
<dbReference type="GO" id="GO:0016197">
    <property type="term" value="P:endosomal transport"/>
    <property type="evidence" value="ECO:0007669"/>
    <property type="project" value="TreeGrafter"/>
</dbReference>
<dbReference type="PANTHER" id="PTHR46479">
    <property type="entry name" value="BIOGENESIS OF LYSOSOME-RELATED ORGANELLES COMPLEX 1 SUBUNIT 2"/>
    <property type="match status" value="1"/>
</dbReference>
<dbReference type="PANTHER" id="PTHR46479:SF1">
    <property type="entry name" value="BIOGENESIS OF LYSOSOME-RELATED ORGANELLES COMPLEX 1 SUBUNIT 2"/>
    <property type="match status" value="1"/>
</dbReference>
<protein>
    <submittedName>
        <fullName evidence="3">Uncharacterized protein</fullName>
    </submittedName>
</protein>
<dbReference type="Proteomes" id="UP000887564">
    <property type="component" value="Unplaced"/>
</dbReference>
<dbReference type="Pfam" id="PF10046">
    <property type="entry name" value="BLOC1_2"/>
    <property type="match status" value="1"/>
</dbReference>
<name>A0A914RQY2_PAREQ</name>
<proteinExistence type="inferred from homology"/>
<dbReference type="GO" id="GO:0031083">
    <property type="term" value="C:BLOC-1 complex"/>
    <property type="evidence" value="ECO:0007669"/>
    <property type="project" value="TreeGrafter"/>
</dbReference>
<evidence type="ECO:0000256" key="1">
    <source>
        <dbReference type="ARBA" id="ARBA00008468"/>
    </source>
</evidence>
<dbReference type="GO" id="GO:0000930">
    <property type="term" value="C:gamma-tubulin complex"/>
    <property type="evidence" value="ECO:0007669"/>
    <property type="project" value="TreeGrafter"/>
</dbReference>
<dbReference type="GO" id="GO:0032418">
    <property type="term" value="P:lysosome localization"/>
    <property type="evidence" value="ECO:0007669"/>
    <property type="project" value="TreeGrafter"/>
</dbReference>
<evidence type="ECO:0000313" key="2">
    <source>
        <dbReference type="Proteomes" id="UP000887564"/>
    </source>
</evidence>
<dbReference type="GO" id="GO:0099078">
    <property type="term" value="C:BORC complex"/>
    <property type="evidence" value="ECO:0007669"/>
    <property type="project" value="TreeGrafter"/>
</dbReference>
<evidence type="ECO:0000313" key="3">
    <source>
        <dbReference type="WBParaSite" id="PEQ_0000433901-mRNA-1"/>
    </source>
</evidence>
<accession>A0A914RQY2</accession>
<dbReference type="GO" id="GO:0043015">
    <property type="term" value="F:gamma-tubulin binding"/>
    <property type="evidence" value="ECO:0007669"/>
    <property type="project" value="TreeGrafter"/>
</dbReference>
<sequence>MAQMINERASTSIECTIAEYKLLEDMNSVTAQRYDDMKQVASGVATKLSQLNQKCISRRLEEAATILDQYVTSLGSFLLHWKSDYCCSLH</sequence>
<comment type="similarity">
    <text evidence="1">Belongs to the BLOC1S2 family.</text>
</comment>